<comment type="caution">
    <text evidence="15">The sequence shown here is derived from an EMBL/GenBank/DDBJ whole genome shotgun (WGS) entry which is preliminary data.</text>
</comment>
<evidence type="ECO:0000256" key="5">
    <source>
        <dbReference type="ARBA" id="ARBA00022617"/>
    </source>
</evidence>
<dbReference type="SUPFAM" id="SSF81342">
    <property type="entry name" value="Transmembrane di-heme cytochromes"/>
    <property type="match status" value="1"/>
</dbReference>
<evidence type="ECO:0000256" key="1">
    <source>
        <dbReference type="ARBA" id="ARBA00001970"/>
    </source>
</evidence>
<feature type="transmembrane region" description="Helical" evidence="13">
    <location>
        <begin position="194"/>
        <end position="222"/>
    </location>
</feature>
<dbReference type="Pfam" id="PF01292">
    <property type="entry name" value="Ni_hydr_CYTB"/>
    <property type="match status" value="1"/>
</dbReference>
<evidence type="ECO:0000313" key="15">
    <source>
        <dbReference type="EMBL" id="EPX81904.1"/>
    </source>
</evidence>
<keyword evidence="9 13" id="KW-1133">Transmembrane helix</keyword>
<keyword evidence="6 13" id="KW-0812">Transmembrane</keyword>
<evidence type="ECO:0000256" key="12">
    <source>
        <dbReference type="ARBA" id="ARBA00037975"/>
    </source>
</evidence>
<feature type="transmembrane region" description="Helical" evidence="13">
    <location>
        <begin position="58"/>
        <end position="75"/>
    </location>
</feature>
<feature type="domain" description="Lipid/polyisoprenoid-binding YceI-like" evidence="14">
    <location>
        <begin position="238"/>
        <end position="393"/>
    </location>
</feature>
<dbReference type="InterPro" id="IPR007372">
    <property type="entry name" value="Lipid/polyisoprenoid-bd_YceI"/>
</dbReference>
<dbReference type="STRING" id="1123237.Salmuc_00218"/>
<accession>S9S6R8</accession>
<organism evidence="15 16">
    <name type="scientific">Salipiger mucosus DSM 16094</name>
    <dbReference type="NCBI Taxonomy" id="1123237"/>
    <lineage>
        <taxon>Bacteria</taxon>
        <taxon>Pseudomonadati</taxon>
        <taxon>Pseudomonadota</taxon>
        <taxon>Alphaproteobacteria</taxon>
        <taxon>Rhodobacterales</taxon>
        <taxon>Roseobacteraceae</taxon>
        <taxon>Salipiger</taxon>
    </lineage>
</organism>
<evidence type="ECO:0000256" key="2">
    <source>
        <dbReference type="ARBA" id="ARBA00004651"/>
    </source>
</evidence>
<dbReference type="RefSeq" id="WP_020040215.1">
    <property type="nucleotide sequence ID" value="NZ_KE557276.1"/>
</dbReference>
<name>S9S6R8_9RHOB</name>
<evidence type="ECO:0000256" key="3">
    <source>
        <dbReference type="ARBA" id="ARBA00022448"/>
    </source>
</evidence>
<keyword evidence="16" id="KW-1185">Reference proteome</keyword>
<dbReference type="GO" id="GO:0022904">
    <property type="term" value="P:respiratory electron transport chain"/>
    <property type="evidence" value="ECO:0007669"/>
    <property type="project" value="InterPro"/>
</dbReference>
<comment type="similarity">
    <text evidence="12">Belongs to the cytochrome b561 family.</text>
</comment>
<feature type="transmembrane region" description="Helical" evidence="13">
    <location>
        <begin position="17"/>
        <end position="38"/>
    </location>
</feature>
<dbReference type="GO" id="GO:0020037">
    <property type="term" value="F:heme binding"/>
    <property type="evidence" value="ECO:0007669"/>
    <property type="project" value="TreeGrafter"/>
</dbReference>
<reference evidence="16" key="1">
    <citation type="journal article" date="2014" name="Stand. Genomic Sci.">
        <title>Genome sequence of the exopolysaccharide-producing Salipiger mucosus type strain (DSM 16094(T)), a moderately halophilic member of the Roseobacter clade.</title>
        <authorList>
            <person name="Riedel T."/>
            <person name="Spring S."/>
            <person name="Fiebig A."/>
            <person name="Petersen J."/>
            <person name="Kyrpides N.C."/>
            <person name="Goker M."/>
            <person name="Klenk H.P."/>
        </authorList>
    </citation>
    <scope>NUCLEOTIDE SEQUENCE [LARGE SCALE GENOMIC DNA]</scope>
    <source>
        <strain evidence="16">DSM 16094</strain>
    </source>
</reference>
<dbReference type="InterPro" id="IPR036761">
    <property type="entry name" value="TTHA0802/YceI-like_sf"/>
</dbReference>
<dbReference type="SUPFAM" id="SSF101874">
    <property type="entry name" value="YceI-like"/>
    <property type="match status" value="1"/>
</dbReference>
<evidence type="ECO:0000256" key="6">
    <source>
        <dbReference type="ARBA" id="ARBA00022692"/>
    </source>
</evidence>
<keyword evidence="4" id="KW-1003">Cell membrane</keyword>
<feature type="transmembrane region" description="Helical" evidence="13">
    <location>
        <begin position="96"/>
        <end position="114"/>
    </location>
</feature>
<dbReference type="GO" id="GO:0005886">
    <property type="term" value="C:plasma membrane"/>
    <property type="evidence" value="ECO:0007669"/>
    <property type="project" value="UniProtKB-SubCell"/>
</dbReference>
<comment type="subcellular location">
    <subcellularLocation>
        <location evidence="2">Cell membrane</location>
        <topology evidence="2">Multi-pass membrane protein</topology>
    </subcellularLocation>
</comment>
<evidence type="ECO:0000259" key="14">
    <source>
        <dbReference type="SMART" id="SM00867"/>
    </source>
</evidence>
<evidence type="ECO:0000256" key="13">
    <source>
        <dbReference type="SAM" id="Phobius"/>
    </source>
</evidence>
<comment type="cofactor">
    <cofactor evidence="1">
        <name>heme b</name>
        <dbReference type="ChEBI" id="CHEBI:60344"/>
    </cofactor>
</comment>
<feature type="transmembrane region" description="Helical" evidence="13">
    <location>
        <begin position="152"/>
        <end position="173"/>
    </location>
</feature>
<dbReference type="Proteomes" id="UP000015347">
    <property type="component" value="Unassembled WGS sequence"/>
</dbReference>
<keyword evidence="10" id="KW-0408">Iron</keyword>
<dbReference type="InterPro" id="IPR016174">
    <property type="entry name" value="Di-haem_cyt_TM"/>
</dbReference>
<dbReference type="SMART" id="SM00867">
    <property type="entry name" value="YceI"/>
    <property type="match status" value="1"/>
</dbReference>
<sequence length="399" mass="42657">MSLANTSTSYGRISRSFHWLIALGIAVMIPLGWIAHWWSFDTESQLAVKALLFSVHKTVGIAIFVIALARILWALTQPRPAPLHPERRAETALAEAVHWTLYASLVLVPLTGWIEHAATEGFAPILWPLGQDLPLVPNSPALAETFAGLHFLFQWVLTGALVLHIAGAVKHAAVDRDDTLARMARGRSAGRATAHGAGIAPAVLSLAVWAAVIAGGAAAGYFTEDEREAPALAQVDSAWQVEEGALGLRVSQMGSAVEGRFTDWTADIDFTRRDAPGKAGEVTVQVSVPSLELGSVTSQALGPDFFAAETHPTATFSADIMQVADGYEAQGTLALKGAEVPLTLPFTLMLEDDRAEMSGRATLDRRDFGIGENMTDPEQLGFEVAVIVELTARRADPAQ</sequence>
<evidence type="ECO:0000256" key="4">
    <source>
        <dbReference type="ARBA" id="ARBA00022475"/>
    </source>
</evidence>
<dbReference type="EMBL" id="APVH01000028">
    <property type="protein sequence ID" value="EPX81904.1"/>
    <property type="molecule type" value="Genomic_DNA"/>
</dbReference>
<keyword evidence="3" id="KW-0813">Transport</keyword>
<dbReference type="InterPro" id="IPR011577">
    <property type="entry name" value="Cyt_b561_bac/Ni-Hgenase"/>
</dbReference>
<keyword evidence="5" id="KW-0349">Heme</keyword>
<dbReference type="PANTHER" id="PTHR30529">
    <property type="entry name" value="CYTOCHROME B561"/>
    <property type="match status" value="1"/>
</dbReference>
<dbReference type="GO" id="GO:0046872">
    <property type="term" value="F:metal ion binding"/>
    <property type="evidence" value="ECO:0007669"/>
    <property type="project" value="UniProtKB-KW"/>
</dbReference>
<dbReference type="Gene3D" id="1.20.950.20">
    <property type="entry name" value="Transmembrane di-heme cytochromes, Chain C"/>
    <property type="match status" value="1"/>
</dbReference>
<keyword evidence="11 13" id="KW-0472">Membrane</keyword>
<keyword evidence="7" id="KW-0479">Metal-binding</keyword>
<dbReference type="Pfam" id="PF04264">
    <property type="entry name" value="YceI"/>
    <property type="match status" value="1"/>
</dbReference>
<dbReference type="GO" id="GO:0009055">
    <property type="term" value="F:electron transfer activity"/>
    <property type="evidence" value="ECO:0007669"/>
    <property type="project" value="InterPro"/>
</dbReference>
<evidence type="ECO:0000256" key="9">
    <source>
        <dbReference type="ARBA" id="ARBA00022989"/>
    </source>
</evidence>
<dbReference type="AlphaFoldDB" id="S9S6R8"/>
<evidence type="ECO:0000256" key="8">
    <source>
        <dbReference type="ARBA" id="ARBA00022982"/>
    </source>
</evidence>
<protein>
    <submittedName>
        <fullName evidence="15">Cytochrome b561</fullName>
    </submittedName>
</protein>
<dbReference type="Gene3D" id="2.40.128.110">
    <property type="entry name" value="Lipid/polyisoprenoid-binding, YceI-like"/>
    <property type="match status" value="1"/>
</dbReference>
<dbReference type="InterPro" id="IPR052168">
    <property type="entry name" value="Cytochrome_b561_oxidase"/>
</dbReference>
<evidence type="ECO:0000256" key="10">
    <source>
        <dbReference type="ARBA" id="ARBA00023004"/>
    </source>
</evidence>
<gene>
    <name evidence="15" type="ORF">Salmuc_00218</name>
</gene>
<dbReference type="HOGENOM" id="CLU_050495_0_0_5"/>
<dbReference type="PANTHER" id="PTHR30529:SF1">
    <property type="entry name" value="CYTOCHROME B561 HOMOLOG 2"/>
    <property type="match status" value="1"/>
</dbReference>
<keyword evidence="8" id="KW-0249">Electron transport</keyword>
<dbReference type="eggNOG" id="COG2353">
    <property type="taxonomic scope" value="Bacteria"/>
</dbReference>
<evidence type="ECO:0000256" key="11">
    <source>
        <dbReference type="ARBA" id="ARBA00023136"/>
    </source>
</evidence>
<evidence type="ECO:0000313" key="16">
    <source>
        <dbReference type="Proteomes" id="UP000015347"/>
    </source>
</evidence>
<proteinExistence type="inferred from homology"/>
<dbReference type="eggNOG" id="COG3038">
    <property type="taxonomic scope" value="Bacteria"/>
</dbReference>
<dbReference type="OrthoDB" id="1247465at2"/>
<evidence type="ECO:0000256" key="7">
    <source>
        <dbReference type="ARBA" id="ARBA00022723"/>
    </source>
</evidence>